<dbReference type="InParanoid" id="A0CA28"/>
<evidence type="ECO:0000313" key="1">
    <source>
        <dbReference type="EMBL" id="CAK67645.1"/>
    </source>
</evidence>
<dbReference type="KEGG" id="ptm:GSPATT00036424001"/>
<dbReference type="EMBL" id="CT868053">
    <property type="protein sequence ID" value="CAK67645.1"/>
    <property type="molecule type" value="Genomic_DNA"/>
</dbReference>
<dbReference type="Proteomes" id="UP000000600">
    <property type="component" value="Unassembled WGS sequence"/>
</dbReference>
<gene>
    <name evidence="1" type="ORF">GSPATT00036424001</name>
</gene>
<keyword evidence="2" id="KW-1185">Reference proteome</keyword>
<evidence type="ECO:0000313" key="2">
    <source>
        <dbReference type="Proteomes" id="UP000000600"/>
    </source>
</evidence>
<proteinExistence type="predicted"/>
<organism evidence="1 2">
    <name type="scientific">Paramecium tetraurelia</name>
    <dbReference type="NCBI Taxonomy" id="5888"/>
    <lineage>
        <taxon>Eukaryota</taxon>
        <taxon>Sar</taxon>
        <taxon>Alveolata</taxon>
        <taxon>Ciliophora</taxon>
        <taxon>Intramacronucleata</taxon>
        <taxon>Oligohymenophorea</taxon>
        <taxon>Peniculida</taxon>
        <taxon>Parameciidae</taxon>
        <taxon>Paramecium</taxon>
    </lineage>
</organism>
<dbReference type="GeneID" id="5020827"/>
<dbReference type="HOGENOM" id="CLU_2763309_0_0_1"/>
<protein>
    <submittedName>
        <fullName evidence="1">Uncharacterized protein</fullName>
    </submittedName>
</protein>
<name>A0CA28_PARTE</name>
<sequence>MSNAIRLRFHYCFGNIYHNLNNNTSLFLRILSIFFVQLKLQLKIKTIYFCLNNQQTLRFGGAQLPFEIYY</sequence>
<dbReference type="RefSeq" id="XP_001435042.1">
    <property type="nucleotide sequence ID" value="XM_001435005.1"/>
</dbReference>
<reference evidence="1 2" key="1">
    <citation type="journal article" date="2006" name="Nature">
        <title>Global trends of whole-genome duplications revealed by the ciliate Paramecium tetraurelia.</title>
        <authorList>
            <consortium name="Genoscope"/>
            <person name="Aury J.-M."/>
            <person name="Jaillon O."/>
            <person name="Duret L."/>
            <person name="Noel B."/>
            <person name="Jubin C."/>
            <person name="Porcel B.M."/>
            <person name="Segurens B."/>
            <person name="Daubin V."/>
            <person name="Anthouard V."/>
            <person name="Aiach N."/>
            <person name="Arnaiz O."/>
            <person name="Billaut A."/>
            <person name="Beisson J."/>
            <person name="Blanc I."/>
            <person name="Bouhouche K."/>
            <person name="Camara F."/>
            <person name="Duharcourt S."/>
            <person name="Guigo R."/>
            <person name="Gogendeau D."/>
            <person name="Katinka M."/>
            <person name="Keller A.-M."/>
            <person name="Kissmehl R."/>
            <person name="Klotz C."/>
            <person name="Koll F."/>
            <person name="Le Moue A."/>
            <person name="Lepere C."/>
            <person name="Malinsky S."/>
            <person name="Nowacki M."/>
            <person name="Nowak J.K."/>
            <person name="Plattner H."/>
            <person name="Poulain J."/>
            <person name="Ruiz F."/>
            <person name="Serrano V."/>
            <person name="Zagulski M."/>
            <person name="Dessen P."/>
            <person name="Betermier M."/>
            <person name="Weissenbach J."/>
            <person name="Scarpelli C."/>
            <person name="Schachter V."/>
            <person name="Sperling L."/>
            <person name="Meyer E."/>
            <person name="Cohen J."/>
            <person name="Wincker P."/>
        </authorList>
    </citation>
    <scope>NUCLEOTIDE SEQUENCE [LARGE SCALE GENOMIC DNA]</scope>
    <source>
        <strain evidence="1 2">Stock d4-2</strain>
    </source>
</reference>
<dbReference type="AlphaFoldDB" id="A0CA28"/>
<accession>A0CA28</accession>